<dbReference type="GO" id="GO:0031314">
    <property type="term" value="C:extrinsic component of mitochondrial inner membrane"/>
    <property type="evidence" value="ECO:0007669"/>
    <property type="project" value="UniProtKB-UniRule"/>
</dbReference>
<dbReference type="EMBL" id="JAVFHQ010000017">
    <property type="protein sequence ID" value="KAK4545819.1"/>
    <property type="molecule type" value="Genomic_DNA"/>
</dbReference>
<dbReference type="PANTHER" id="PTHR43464">
    <property type="entry name" value="METHYLTRANSFERASE"/>
    <property type="match status" value="1"/>
</dbReference>
<sequence length="312" mass="34841">MAHLRALQLIQLPTALRTTALSRAFTPIESHVAPCGVANAINSVRRRQYATSPASASHPQSSVNHAEVSHFNTLASAWWDPHGSSRLLHLMNPLRHQFIRRCTNQEVRDPAQKLDYLDIGCGGGIFAESAARLPNVATVTAIDPTPEVIAVARRHQRTDPLLLEGDRLTYLQTSIEDLAQHSPKQQFDIISLFEVIEHIQQPAPFLTSCLQHLKPGGWLIGSTIARTPISWFTTKFVAEDILRMVPRGTHDWNQYIQPQELRDWARGQQELSTSDGLGWQVMGVVYVPGLGWKEVAGSESWCNYFFGVKKLG</sequence>
<accession>A0AAV9JK50</accession>
<feature type="binding site" evidence="5">
    <location>
        <position position="120"/>
    </location>
    <ligand>
        <name>S-adenosyl-L-methionine</name>
        <dbReference type="ChEBI" id="CHEBI:59789"/>
    </ligand>
</feature>
<dbReference type="HAMAP" id="MF_00472">
    <property type="entry name" value="UbiG"/>
    <property type="match status" value="1"/>
</dbReference>
<dbReference type="GO" id="GO:0046872">
    <property type="term" value="F:metal ion binding"/>
    <property type="evidence" value="ECO:0007669"/>
    <property type="project" value="UniProtKB-KW"/>
</dbReference>
<keyword evidence="5" id="KW-0460">Magnesium</keyword>
<evidence type="ECO:0000256" key="4">
    <source>
        <dbReference type="ARBA" id="ARBA00022691"/>
    </source>
</evidence>
<feature type="binding site" evidence="5">
    <location>
        <position position="143"/>
    </location>
    <ligand>
        <name>S-adenosyl-L-methionine</name>
        <dbReference type="ChEBI" id="CHEBI:59789"/>
    </ligand>
</feature>
<dbReference type="PANTHER" id="PTHR43464:SF19">
    <property type="entry name" value="UBIQUINONE BIOSYNTHESIS O-METHYLTRANSFERASE, MITOCHONDRIAL"/>
    <property type="match status" value="1"/>
</dbReference>
<dbReference type="CDD" id="cd02440">
    <property type="entry name" value="AdoMet_MTases"/>
    <property type="match status" value="1"/>
</dbReference>
<feature type="binding site" evidence="5">
    <location>
        <position position="198"/>
    </location>
    <ligand>
        <name>Mg(2+)</name>
        <dbReference type="ChEBI" id="CHEBI:18420"/>
    </ligand>
</feature>
<dbReference type="EC" id="2.1.1.-" evidence="5"/>
<evidence type="ECO:0000313" key="6">
    <source>
        <dbReference type="EMBL" id="KAK4545819.1"/>
    </source>
</evidence>
<evidence type="ECO:0000256" key="1">
    <source>
        <dbReference type="ARBA" id="ARBA00022603"/>
    </source>
</evidence>
<comment type="catalytic activity">
    <reaction evidence="5">
        <text>a 3-demethylubiquinol + S-adenosyl-L-methionine = a ubiquinol + S-adenosyl-L-homocysteine + H(+)</text>
        <dbReference type="Rhea" id="RHEA:44380"/>
        <dbReference type="Rhea" id="RHEA-COMP:9566"/>
        <dbReference type="Rhea" id="RHEA-COMP:10914"/>
        <dbReference type="ChEBI" id="CHEBI:15378"/>
        <dbReference type="ChEBI" id="CHEBI:17976"/>
        <dbReference type="ChEBI" id="CHEBI:57856"/>
        <dbReference type="ChEBI" id="CHEBI:59789"/>
        <dbReference type="ChEBI" id="CHEBI:84422"/>
        <dbReference type="EC" id="2.1.1.64"/>
    </reaction>
</comment>
<proteinExistence type="inferred from homology"/>
<feature type="binding site" evidence="5">
    <location>
        <position position="95"/>
    </location>
    <ligand>
        <name>S-adenosyl-L-methionine</name>
        <dbReference type="ChEBI" id="CHEBI:59789"/>
    </ligand>
</feature>
<keyword evidence="5" id="KW-0479">Metal-binding</keyword>
<keyword evidence="5" id="KW-0496">Mitochondrion</keyword>
<keyword evidence="5" id="KW-0999">Mitochondrion inner membrane</keyword>
<dbReference type="GO" id="GO:0032259">
    <property type="term" value="P:methylation"/>
    <property type="evidence" value="ECO:0007669"/>
    <property type="project" value="UniProtKB-KW"/>
</dbReference>
<comment type="caution">
    <text evidence="6">The sequence shown here is derived from an EMBL/GenBank/DDBJ whole genome shotgun (WGS) entry which is preliminary data.</text>
</comment>
<feature type="binding site" evidence="5">
    <location>
        <position position="197"/>
    </location>
    <ligand>
        <name>Mg(2+)</name>
        <dbReference type="ChEBI" id="CHEBI:18420"/>
    </ligand>
</feature>
<dbReference type="Proteomes" id="UP001324427">
    <property type="component" value="Unassembled WGS sequence"/>
</dbReference>
<protein>
    <recommendedName>
        <fullName evidence="5">Ubiquinone biosynthesis O-methyltransferase, mitochondrial</fullName>
    </recommendedName>
    <alternativeName>
        <fullName evidence="5">3-demethylubiquinol 3-O-methyltransferase</fullName>
        <ecNumber evidence="5">2.1.1.64</ecNumber>
    </alternativeName>
    <alternativeName>
        <fullName evidence="5">3-demethylubiquinone 3-O-methyltransferase</fullName>
        <ecNumber evidence="5">2.1.1.-</ecNumber>
    </alternativeName>
    <alternativeName>
        <fullName evidence="5">Polyprenyldihydroxybenzoate methyltransferase</fullName>
        <ecNumber evidence="5">2.1.1.114</ecNumber>
    </alternativeName>
</protein>
<comment type="pathway">
    <text evidence="5">Cofactor biosynthesis; ubiquinone biosynthesis.</text>
</comment>
<dbReference type="NCBIfam" id="TIGR01983">
    <property type="entry name" value="UbiG"/>
    <property type="match status" value="1"/>
</dbReference>
<dbReference type="InterPro" id="IPR029063">
    <property type="entry name" value="SAM-dependent_MTases_sf"/>
</dbReference>
<keyword evidence="4 5" id="KW-0949">S-adenosyl-L-methionine</keyword>
<dbReference type="Pfam" id="PF13489">
    <property type="entry name" value="Methyltransf_23"/>
    <property type="match status" value="1"/>
</dbReference>
<dbReference type="Gene3D" id="3.40.50.150">
    <property type="entry name" value="Vaccinia Virus protein VP39"/>
    <property type="match status" value="1"/>
</dbReference>
<feature type="binding site" evidence="5">
    <location>
        <position position="193"/>
    </location>
    <ligand>
        <name>S-adenosyl-L-methionine</name>
        <dbReference type="ChEBI" id="CHEBI:59789"/>
    </ligand>
</feature>
<dbReference type="GO" id="GO:0061542">
    <property type="term" value="F:3-demethylubiquinol 3-O-methyltransferase activity"/>
    <property type="evidence" value="ECO:0007669"/>
    <property type="project" value="UniProtKB-UniRule"/>
</dbReference>
<comment type="function">
    <text evidence="5">O-methyltransferase required for two non-consecutive steps during ubiquinone biosynthesis. Catalyzes the 2 O-methylation of 3,4-dihydroxy-5-(all-trans-polyprenyl)benzoic acid into 4-hydroxy-3-methoxy-5-(all-trans-polyprenyl)benzoic acid. Also catalyzes the last step of ubiquinone biosynthesis by mediating methylation of 3-demethylubiquinone into ubiquinone. Also able to mediate the methylation of 3-demethylubiquinol into ubiquinol.</text>
</comment>
<keyword evidence="2 5" id="KW-0808">Transferase</keyword>
<dbReference type="InterPro" id="IPR010233">
    <property type="entry name" value="UbiG_MeTrfase"/>
</dbReference>
<dbReference type="EC" id="2.1.1.64" evidence="5"/>
<evidence type="ECO:0000256" key="5">
    <source>
        <dbReference type="HAMAP-Rule" id="MF_03190"/>
    </source>
</evidence>
<feature type="binding site" evidence="5">
    <location>
        <position position="194"/>
    </location>
    <ligand>
        <name>Mg(2+)</name>
        <dbReference type="ChEBI" id="CHEBI:18420"/>
    </ligand>
</feature>
<dbReference type="AlphaFoldDB" id="A0AAV9JK50"/>
<keyword evidence="5" id="KW-0472">Membrane</keyword>
<comment type="similarity">
    <text evidence="5">Belongs to the class I-like SAM-binding methyltransferase superfamily. UbiG/COQ3 family.</text>
</comment>
<keyword evidence="7" id="KW-1185">Reference proteome</keyword>
<name>A0AAV9JK50_9PEZI</name>
<comment type="cofactor">
    <cofactor evidence="5">
        <name>Mg(2+)</name>
        <dbReference type="ChEBI" id="CHEBI:18420"/>
    </cofactor>
</comment>
<evidence type="ECO:0000256" key="2">
    <source>
        <dbReference type="ARBA" id="ARBA00022679"/>
    </source>
</evidence>
<gene>
    <name evidence="5" type="primary">COQ3</name>
    <name evidence="6" type="ORF">LTR36_002383</name>
</gene>
<evidence type="ECO:0000256" key="3">
    <source>
        <dbReference type="ARBA" id="ARBA00022688"/>
    </source>
</evidence>
<comment type="catalytic activity">
    <reaction evidence="5">
        <text>a 3-demethylubiquinone + S-adenosyl-L-methionine = a ubiquinone + S-adenosyl-L-homocysteine</text>
        <dbReference type="Rhea" id="RHEA:81215"/>
        <dbReference type="Rhea" id="RHEA-COMP:9565"/>
        <dbReference type="Rhea" id="RHEA-COMP:19654"/>
        <dbReference type="ChEBI" id="CHEBI:16389"/>
        <dbReference type="ChEBI" id="CHEBI:57856"/>
        <dbReference type="ChEBI" id="CHEBI:59789"/>
        <dbReference type="ChEBI" id="CHEBI:231825"/>
    </reaction>
</comment>
<keyword evidence="3 5" id="KW-0831">Ubiquinone biosynthesis</keyword>
<keyword evidence="1 5" id="KW-0489">Methyltransferase</keyword>
<evidence type="ECO:0000313" key="7">
    <source>
        <dbReference type="Proteomes" id="UP001324427"/>
    </source>
</evidence>
<reference evidence="6 7" key="1">
    <citation type="submission" date="2021-11" db="EMBL/GenBank/DDBJ databases">
        <title>Black yeast isolated from Biological Soil Crust.</title>
        <authorList>
            <person name="Kurbessoian T."/>
        </authorList>
    </citation>
    <scope>NUCLEOTIDE SEQUENCE [LARGE SCALE GENOMIC DNA]</scope>
    <source>
        <strain evidence="6 7">CCFEE 5522</strain>
    </source>
</reference>
<organism evidence="6 7">
    <name type="scientific">Oleoguttula mirabilis</name>
    <dbReference type="NCBI Taxonomy" id="1507867"/>
    <lineage>
        <taxon>Eukaryota</taxon>
        <taxon>Fungi</taxon>
        <taxon>Dikarya</taxon>
        <taxon>Ascomycota</taxon>
        <taxon>Pezizomycotina</taxon>
        <taxon>Dothideomycetes</taxon>
        <taxon>Dothideomycetidae</taxon>
        <taxon>Mycosphaerellales</taxon>
        <taxon>Teratosphaeriaceae</taxon>
        <taxon>Oleoguttula</taxon>
    </lineage>
</organism>
<comment type="subcellular location">
    <subcellularLocation>
        <location evidence="5">Mitochondrion inner membrane</location>
        <topology evidence="5">Peripheral membrane protein</topology>
        <orientation evidence="5">Matrix side</orientation>
    </subcellularLocation>
</comment>
<dbReference type="GO" id="GO:0010420">
    <property type="term" value="F:polyprenyldihydroxybenzoate methyltransferase activity"/>
    <property type="evidence" value="ECO:0007669"/>
    <property type="project" value="UniProtKB-UniRule"/>
</dbReference>
<comment type="catalytic activity">
    <reaction evidence="5">
        <text>a 3,4-dihydroxy-5-(all-trans-polyprenyl)benzoate + S-adenosyl-L-methionine = a 4-hydroxy-3-methoxy-5-(all-trans-polyprenyl)benzoate + S-adenosyl-L-homocysteine + H(+)</text>
        <dbReference type="Rhea" id="RHEA:44452"/>
        <dbReference type="Rhea" id="RHEA-COMP:10930"/>
        <dbReference type="Rhea" id="RHEA-COMP:10931"/>
        <dbReference type="ChEBI" id="CHEBI:15378"/>
        <dbReference type="ChEBI" id="CHEBI:57856"/>
        <dbReference type="ChEBI" id="CHEBI:59789"/>
        <dbReference type="ChEBI" id="CHEBI:64694"/>
        <dbReference type="ChEBI" id="CHEBI:84443"/>
        <dbReference type="EC" id="2.1.1.114"/>
    </reaction>
</comment>
<dbReference type="EC" id="2.1.1.114" evidence="5"/>
<comment type="subunit">
    <text evidence="5">Component of a multi-subunit COQ enzyme complex, composed of at least COQ3, COQ4, COQ5, COQ6, COQ7 and COQ9.</text>
</comment>
<dbReference type="SUPFAM" id="SSF53335">
    <property type="entry name" value="S-adenosyl-L-methionine-dependent methyltransferases"/>
    <property type="match status" value="1"/>
</dbReference>